<dbReference type="InterPro" id="IPR001870">
    <property type="entry name" value="B30.2/SPRY"/>
</dbReference>
<dbReference type="InterPro" id="IPR013144">
    <property type="entry name" value="CRA_dom"/>
</dbReference>
<feature type="compositionally biased region" description="Low complexity" evidence="2">
    <location>
        <begin position="340"/>
        <end position="351"/>
    </location>
</feature>
<evidence type="ECO:0000259" key="3">
    <source>
        <dbReference type="PROSITE" id="PS50188"/>
    </source>
</evidence>
<proteinExistence type="inferred from homology"/>
<feature type="region of interest" description="Disordered" evidence="2">
    <location>
        <begin position="806"/>
        <end position="941"/>
    </location>
</feature>
<comment type="caution">
    <text evidence="5">The sequence shown here is derived from an EMBL/GenBank/DDBJ whole genome shotgun (WGS) entry which is preliminary data.</text>
</comment>
<dbReference type="Pfam" id="PF00622">
    <property type="entry name" value="SPRY"/>
    <property type="match status" value="1"/>
</dbReference>
<feature type="domain" description="B30.2/SPRY" evidence="3">
    <location>
        <begin position="3"/>
        <end position="208"/>
    </location>
</feature>
<dbReference type="SUPFAM" id="SSF49899">
    <property type="entry name" value="Concanavalin A-like lectins/glucanases"/>
    <property type="match status" value="1"/>
</dbReference>
<evidence type="ECO:0000313" key="6">
    <source>
        <dbReference type="Proteomes" id="UP001651158"/>
    </source>
</evidence>
<feature type="region of interest" description="Disordered" evidence="2">
    <location>
        <begin position="611"/>
        <end position="634"/>
    </location>
</feature>
<feature type="compositionally biased region" description="Low complexity" evidence="2">
    <location>
        <begin position="878"/>
        <end position="890"/>
    </location>
</feature>
<feature type="region of interest" description="Disordered" evidence="2">
    <location>
        <begin position="318"/>
        <end position="409"/>
    </location>
</feature>
<dbReference type="Proteomes" id="UP001651158">
    <property type="component" value="Unassembled WGS sequence"/>
</dbReference>
<accession>A0ABR4QDP2</accession>
<protein>
    <submittedName>
        <fullName evidence="5">Ran-binding protein 10</fullName>
    </submittedName>
</protein>
<evidence type="ECO:0000256" key="1">
    <source>
        <dbReference type="ARBA" id="ARBA00006535"/>
    </source>
</evidence>
<evidence type="ECO:0000313" key="5">
    <source>
        <dbReference type="EMBL" id="KAL5107804.1"/>
    </source>
</evidence>
<dbReference type="SMART" id="SM00757">
    <property type="entry name" value="CRA"/>
    <property type="match status" value="1"/>
</dbReference>
<evidence type="ECO:0000259" key="4">
    <source>
        <dbReference type="PROSITE" id="PS50897"/>
    </source>
</evidence>
<dbReference type="PANTHER" id="PTHR12864">
    <property type="entry name" value="RAN BINDING PROTEIN 9-RELATED"/>
    <property type="match status" value="1"/>
</dbReference>
<dbReference type="InterPro" id="IPR050618">
    <property type="entry name" value="Ubq-SigPath_Reg"/>
</dbReference>
<feature type="compositionally biased region" description="Polar residues" evidence="2">
    <location>
        <begin position="771"/>
        <end position="790"/>
    </location>
</feature>
<sequence length="1061" mass="114151">MAEPVLRRGLELQQRVVNSLYPIAVRYNAALPKCFMQFKDYSNSPSWEETLKLKDMRTPSHKVPAVLKVIADHPIPLCCSLYYYEVNISAKSQSGSLKVGFSFDESDKAKHQRCANFIGYHSSTGRIGLNDGDSTLGDEENEVCGPPFGVGDVIGCGVNFVSNSIFFTKNGIIIGSSSVHNKLAAKSPSICLPALFDDLNMKESPDPFPPNLKANAVTIPCVIMISPATALIANFGQRDFVFAIAQYLAQERCSSVAQAIEDKLTAELANVEMQGLVLDYLLRYGYLATASSMVRPSLISPSTSVTASRAVTAAAAAAATPVSPSPSSPLPKSRNGILTNDDSNSNSSSPSTQLDASPKQESLESPMTEAEVSPTAETALPSPLSGEVPKSAPPKEGWECGGGDRWPETPEAANQRIRLAELISQGQYLQAISRLDHDYTSLVETMPSIIFMLRCRYFIELLFTNQRPSEDAVWKTTTASMVTQTKATSAPPNSDCKNGAKIGVGTTFKRPQPSSSPECSPCGGGSCFRQSAAVRRKCEETNGTTNGIVGEDEDDEDLHIDCIHQENGSVAVLQAPRCVQNGISILTKEKRKASRSLFKCSSLNSVEESLEIPTHNGFTQKSTHDSFDTPPEPSSHPIPIAETVPMQESPIVSLDLNSVVQLGRELRDKAQELQAKNALSSVQAALLQDAFSLIAYENPYESPFADLMHPRHRKILAESVNNAILVNLGKARYPLLEIGIGILEETVLDGQGDNRVSLSVADAKLLRKQHNQTSTSSAGSTLTPSHTVSTSVNLPSTVGVYATATATTASSPSPRMGGSGSSGGLQQYHRGHRRHHHHHHRSATSSLVVTSTTTTTSAAASRAPNPLSFLANLPPPAAAIRQRSSSSSAGRRLRNTIVQSSPRDTGEEGLQEIVVSGGGGVDWNEEAAEREDEAETAAVEAGTDEAGEVQLVLQDGGRVRLDRCAPPPLPPPQSVDVRAGGSEMAGFFHPALFVPPVSTTLKYHYHYRGFRSTTSPFPTLIVILLVLRPTHITPSVCLPPFKLPSSPLRIHTRTHSSYYFH</sequence>
<feature type="domain" description="CTLH" evidence="4">
    <location>
        <begin position="412"/>
        <end position="469"/>
    </location>
</feature>
<dbReference type="InterPro" id="IPR006594">
    <property type="entry name" value="LisH"/>
</dbReference>
<evidence type="ECO:0000256" key="2">
    <source>
        <dbReference type="SAM" id="MobiDB-lite"/>
    </source>
</evidence>
<keyword evidence="6" id="KW-1185">Reference proteome</keyword>
<dbReference type="PROSITE" id="PS50188">
    <property type="entry name" value="B302_SPRY"/>
    <property type="match status" value="1"/>
</dbReference>
<dbReference type="InterPro" id="IPR003877">
    <property type="entry name" value="SPRY_dom"/>
</dbReference>
<dbReference type="InterPro" id="IPR044736">
    <property type="entry name" value="Gid1/RanBPM/SPLA_SPRY"/>
</dbReference>
<dbReference type="InterPro" id="IPR043136">
    <property type="entry name" value="B30.2/SPRY_sf"/>
</dbReference>
<dbReference type="InterPro" id="IPR013320">
    <property type="entry name" value="ConA-like_dom_sf"/>
</dbReference>
<dbReference type="Gene3D" id="2.60.120.920">
    <property type="match status" value="1"/>
</dbReference>
<feature type="region of interest" description="Disordered" evidence="2">
    <location>
        <begin position="770"/>
        <end position="790"/>
    </location>
</feature>
<feature type="compositionally biased region" description="Low complexity" evidence="2">
    <location>
        <begin position="843"/>
        <end position="863"/>
    </location>
</feature>
<dbReference type="CDD" id="cd12885">
    <property type="entry name" value="SPRY_RanBP_like"/>
    <property type="match status" value="1"/>
</dbReference>
<gene>
    <name evidence="5" type="ORF">TcWFU_005869</name>
</gene>
<organism evidence="5 6">
    <name type="scientific">Taenia crassiceps</name>
    <dbReference type="NCBI Taxonomy" id="6207"/>
    <lineage>
        <taxon>Eukaryota</taxon>
        <taxon>Metazoa</taxon>
        <taxon>Spiralia</taxon>
        <taxon>Lophotrochozoa</taxon>
        <taxon>Platyhelminthes</taxon>
        <taxon>Cestoda</taxon>
        <taxon>Eucestoda</taxon>
        <taxon>Cyclophyllidea</taxon>
        <taxon>Taeniidae</taxon>
        <taxon>Taenia</taxon>
    </lineage>
</organism>
<dbReference type="PROSITE" id="PS50897">
    <property type="entry name" value="CTLH"/>
    <property type="match status" value="1"/>
</dbReference>
<feature type="compositionally biased region" description="Basic residues" evidence="2">
    <location>
        <begin position="829"/>
        <end position="842"/>
    </location>
</feature>
<dbReference type="PROSITE" id="PS50896">
    <property type="entry name" value="LISH"/>
    <property type="match status" value="1"/>
</dbReference>
<dbReference type="InterPro" id="IPR006595">
    <property type="entry name" value="CTLH_C"/>
</dbReference>
<dbReference type="EMBL" id="JAKROA010000004">
    <property type="protein sequence ID" value="KAL5107804.1"/>
    <property type="molecule type" value="Genomic_DNA"/>
</dbReference>
<feature type="compositionally biased region" description="Acidic residues" evidence="2">
    <location>
        <begin position="923"/>
        <end position="935"/>
    </location>
</feature>
<feature type="compositionally biased region" description="Low complexity" evidence="2">
    <location>
        <begin position="806"/>
        <end position="816"/>
    </location>
</feature>
<reference evidence="5 6" key="1">
    <citation type="journal article" date="2022" name="Front. Cell. Infect. Microbiol.">
        <title>The Genomes of Two Strains of Taenia crassiceps the Animal Model for the Study of Human Cysticercosis.</title>
        <authorList>
            <person name="Bobes R.J."/>
            <person name="Estrada K."/>
            <person name="Rios-Valencia D.G."/>
            <person name="Calderon-Gallegos A."/>
            <person name="de la Torre P."/>
            <person name="Carrero J.C."/>
            <person name="Sanchez-Flores A."/>
            <person name="Laclette J.P."/>
        </authorList>
    </citation>
    <scope>NUCLEOTIDE SEQUENCE [LARGE SCALE GENOMIC DNA]</scope>
    <source>
        <strain evidence="5">WFUcys</strain>
    </source>
</reference>
<comment type="similarity">
    <text evidence="1">Belongs to the RANBP9/10 family.</text>
</comment>
<name>A0ABR4QDP2_9CEST</name>
<feature type="compositionally biased region" description="Polar residues" evidence="2">
    <location>
        <begin position="352"/>
        <end position="365"/>
    </location>
</feature>